<feature type="region of interest" description="Disordered" evidence="1">
    <location>
        <begin position="99"/>
        <end position="123"/>
    </location>
</feature>
<comment type="caution">
    <text evidence="3">The sequence shown here is derived from an EMBL/GenBank/DDBJ whole genome shotgun (WGS) entry which is preliminary data.</text>
</comment>
<name>A0A4U5PEX1_STECR</name>
<evidence type="ECO:0000313" key="4">
    <source>
        <dbReference type="Proteomes" id="UP000298663"/>
    </source>
</evidence>
<protein>
    <submittedName>
        <fullName evidence="3">Uncharacterized protein</fullName>
    </submittedName>
</protein>
<reference evidence="3" key="1">
    <citation type="submission" date="2013-11" db="EMBL/GenBank/DDBJ databases">
        <authorList>
            <person name="Sternberg P."/>
            <person name="Dillman A."/>
            <person name="Macchietto M."/>
        </authorList>
    </citation>
    <scope>NUCLEOTIDE SEQUENCE</scope>
    <source>
        <strain evidence="3">ALL</strain>
    </source>
</reference>
<evidence type="ECO:0000256" key="1">
    <source>
        <dbReference type="SAM" id="MobiDB-lite"/>
    </source>
</evidence>
<dbReference type="AlphaFoldDB" id="A0A4U5PEX1"/>
<accession>A0A4U5PEX1</accession>
<keyword evidence="4" id="KW-1185">Reference proteome</keyword>
<evidence type="ECO:0000313" key="2">
    <source>
        <dbReference type="EMBL" id="TKR94909.1"/>
    </source>
</evidence>
<dbReference type="EMBL" id="AZBU02000002">
    <property type="protein sequence ID" value="TKR94909.1"/>
    <property type="molecule type" value="Genomic_DNA"/>
</dbReference>
<reference evidence="3" key="3">
    <citation type="journal article" date="2019" name="G3 (Bethesda)">
        <title>Hybrid Assembly of the Genome of the Entomopathogenic Nematode Steinernema carpocapsae Identifies the X-Chromosome.</title>
        <authorList>
            <person name="Serra L."/>
            <person name="Macchietto M."/>
            <person name="Macias-Munoz A."/>
            <person name="McGill C.J."/>
            <person name="Rodriguez I.M."/>
            <person name="Rodriguez B."/>
            <person name="Murad R."/>
            <person name="Mortazavi A."/>
        </authorList>
    </citation>
    <scope>NUCLEOTIDE SEQUENCE</scope>
    <source>
        <strain evidence="3">ALL</strain>
    </source>
</reference>
<dbReference type="EMBL" id="AZBU02000002">
    <property type="protein sequence ID" value="TKR94998.1"/>
    <property type="molecule type" value="Genomic_DNA"/>
</dbReference>
<organism evidence="3 4">
    <name type="scientific">Steinernema carpocapsae</name>
    <name type="common">Entomopathogenic nematode</name>
    <dbReference type="NCBI Taxonomy" id="34508"/>
    <lineage>
        <taxon>Eukaryota</taxon>
        <taxon>Metazoa</taxon>
        <taxon>Ecdysozoa</taxon>
        <taxon>Nematoda</taxon>
        <taxon>Chromadorea</taxon>
        <taxon>Rhabditida</taxon>
        <taxon>Tylenchina</taxon>
        <taxon>Panagrolaimomorpha</taxon>
        <taxon>Strongyloidoidea</taxon>
        <taxon>Steinernematidae</taxon>
        <taxon>Steinernema</taxon>
    </lineage>
</organism>
<gene>
    <name evidence="2" type="ORF">L596_009140</name>
    <name evidence="3" type="ORF">L596_009223</name>
</gene>
<sequence length="123" mass="13980">MASKNEKGAATLQPKVSDGLLAVVDGTLGNVLEHMRVNDSDSQDVATQKVHTMYRELEDNMVTIVTECHRMMCRRTMLALEMHREMQILKSELREANGYAKKLTTQKKDERTKRGADKETQTL</sequence>
<evidence type="ECO:0000313" key="3">
    <source>
        <dbReference type="EMBL" id="TKR94998.1"/>
    </source>
</evidence>
<reference evidence="3 4" key="2">
    <citation type="journal article" date="2015" name="Genome Biol.">
        <title>Comparative genomics of Steinernema reveals deeply conserved gene regulatory networks.</title>
        <authorList>
            <person name="Dillman A.R."/>
            <person name="Macchietto M."/>
            <person name="Porter C.F."/>
            <person name="Rogers A."/>
            <person name="Williams B."/>
            <person name="Antoshechkin I."/>
            <person name="Lee M.M."/>
            <person name="Goodwin Z."/>
            <person name="Lu X."/>
            <person name="Lewis E.E."/>
            <person name="Goodrich-Blair H."/>
            <person name="Stock S.P."/>
            <person name="Adams B.J."/>
            <person name="Sternberg P.W."/>
            <person name="Mortazavi A."/>
        </authorList>
    </citation>
    <scope>NUCLEOTIDE SEQUENCE [LARGE SCALE GENOMIC DNA]</scope>
    <source>
        <strain evidence="3 4">ALL</strain>
    </source>
</reference>
<feature type="compositionally biased region" description="Basic and acidic residues" evidence="1">
    <location>
        <begin position="106"/>
        <end position="123"/>
    </location>
</feature>
<dbReference type="Proteomes" id="UP000298663">
    <property type="component" value="Unassembled WGS sequence"/>
</dbReference>
<proteinExistence type="predicted"/>